<evidence type="ECO:0000313" key="2">
    <source>
        <dbReference type="Proteomes" id="UP000785679"/>
    </source>
</evidence>
<protein>
    <recommendedName>
        <fullName evidence="3">DUF4105 domain-containing protein</fullName>
    </recommendedName>
</protein>
<dbReference type="Proteomes" id="UP000785679">
    <property type="component" value="Unassembled WGS sequence"/>
</dbReference>
<comment type="caution">
    <text evidence="1">The sequence shown here is derived from an EMBL/GenBank/DDBJ whole genome shotgun (WGS) entry which is preliminary data.</text>
</comment>
<dbReference type="EMBL" id="RRYP01012823">
    <property type="protein sequence ID" value="TNV76867.1"/>
    <property type="molecule type" value="Genomic_DNA"/>
</dbReference>
<dbReference type="OrthoDB" id="10540911at2759"/>
<evidence type="ECO:0000313" key="1">
    <source>
        <dbReference type="EMBL" id="TNV76867.1"/>
    </source>
</evidence>
<keyword evidence="2" id="KW-1185">Reference proteome</keyword>
<proteinExistence type="predicted"/>
<gene>
    <name evidence="1" type="ORF">FGO68_gene1287</name>
</gene>
<organism evidence="1 2">
    <name type="scientific">Halteria grandinella</name>
    <dbReference type="NCBI Taxonomy" id="5974"/>
    <lineage>
        <taxon>Eukaryota</taxon>
        <taxon>Sar</taxon>
        <taxon>Alveolata</taxon>
        <taxon>Ciliophora</taxon>
        <taxon>Intramacronucleata</taxon>
        <taxon>Spirotrichea</taxon>
        <taxon>Stichotrichia</taxon>
        <taxon>Sporadotrichida</taxon>
        <taxon>Halteriidae</taxon>
        <taxon>Halteria</taxon>
    </lineage>
</organism>
<sequence length="227" mass="27149">MLQHKQQPLAIKYSEDDDPRFFDEHIEHIEISARDYQSIQDIKVKRACIYIYRLAPTFLHFLNHYGILFELENGQRVMLHNSPNNKTRYYEEKTFRQRGHEIYIHEQALEGNYKWELLHDWQPVQNQLAINQLIRPGLQYKFFTTNCIHTVKRSWRELHQGASDRKIPKFAYIIDHRAVLRGLETLKSNKIKLISGTSLAFGGLLMAGKYVWENNDFRFRQTNERAQ</sequence>
<evidence type="ECO:0008006" key="3">
    <source>
        <dbReference type="Google" id="ProtNLM"/>
    </source>
</evidence>
<dbReference type="AlphaFoldDB" id="A0A8J8NJX8"/>
<reference evidence="1" key="1">
    <citation type="submission" date="2019-06" db="EMBL/GenBank/DDBJ databases">
        <authorList>
            <person name="Zheng W."/>
        </authorList>
    </citation>
    <scope>NUCLEOTIDE SEQUENCE</scope>
    <source>
        <strain evidence="1">QDHG01</strain>
    </source>
</reference>
<name>A0A8J8NJX8_HALGN</name>
<accession>A0A8J8NJX8</accession>